<protein>
    <recommendedName>
        <fullName evidence="1">DUF6314 domain-containing protein</fullName>
    </recommendedName>
</protein>
<dbReference type="AlphaFoldDB" id="A0AB34JRC6"/>
<proteinExistence type="predicted"/>
<evidence type="ECO:0000313" key="3">
    <source>
        <dbReference type="Proteomes" id="UP001515480"/>
    </source>
</evidence>
<keyword evidence="3" id="KW-1185">Reference proteome</keyword>
<evidence type="ECO:0000313" key="2">
    <source>
        <dbReference type="EMBL" id="KAL1524643.1"/>
    </source>
</evidence>
<organism evidence="2 3">
    <name type="scientific">Prymnesium parvum</name>
    <name type="common">Toxic golden alga</name>
    <dbReference type="NCBI Taxonomy" id="97485"/>
    <lineage>
        <taxon>Eukaryota</taxon>
        <taxon>Haptista</taxon>
        <taxon>Haptophyta</taxon>
        <taxon>Prymnesiophyceae</taxon>
        <taxon>Prymnesiales</taxon>
        <taxon>Prymnesiaceae</taxon>
        <taxon>Prymnesium</taxon>
    </lineage>
</organism>
<reference evidence="2 3" key="1">
    <citation type="journal article" date="2024" name="Science">
        <title>Giant polyketide synthase enzymes in the biosynthesis of giant marine polyether toxins.</title>
        <authorList>
            <person name="Fallon T.R."/>
            <person name="Shende V.V."/>
            <person name="Wierzbicki I.H."/>
            <person name="Pendleton A.L."/>
            <person name="Watervoot N.F."/>
            <person name="Auber R.P."/>
            <person name="Gonzalez D.J."/>
            <person name="Wisecaver J.H."/>
            <person name="Moore B.S."/>
        </authorList>
    </citation>
    <scope>NUCLEOTIDE SEQUENCE [LARGE SCALE GENOMIC DNA]</scope>
    <source>
        <strain evidence="2 3">12B1</strain>
    </source>
</reference>
<gene>
    <name evidence="2" type="ORF">AB1Y20_019530</name>
</gene>
<comment type="caution">
    <text evidence="2">The sequence shown here is derived from an EMBL/GenBank/DDBJ whole genome shotgun (WGS) entry which is preliminary data.</text>
</comment>
<accession>A0AB34JRC6</accession>
<name>A0AB34JRC6_PRYPA</name>
<dbReference type="Pfam" id="PF19834">
    <property type="entry name" value="DUF6314"/>
    <property type="match status" value="1"/>
</dbReference>
<dbReference type="EMBL" id="JBGBPQ010000005">
    <property type="protein sequence ID" value="KAL1524643.1"/>
    <property type="molecule type" value="Genomic_DNA"/>
</dbReference>
<sequence>MQYYLVPPTDYRYITALLSLPRATPSGRHCHSATPWWMRSSLLLTLSRMTAGSATWPPRTAAALHSYLLGGWALEKAMDYRRGGVSGTFTGVTTFAPLEHRERAALLLYKEEGQAVLGAERSTFQASKSLLWDFGGEQVEVFFDEAKDRSPEAVVRGARFFHHIDVAAAAESPFQFEHPCLADMYRGTLCLDAPDSFRMLWRVNGPNKDGTIDATYTRIKAAI</sequence>
<dbReference type="Proteomes" id="UP001515480">
    <property type="component" value="Unassembled WGS sequence"/>
</dbReference>
<evidence type="ECO:0000259" key="1">
    <source>
        <dbReference type="Pfam" id="PF19834"/>
    </source>
</evidence>
<dbReference type="InterPro" id="IPR045632">
    <property type="entry name" value="DUF6314"/>
</dbReference>
<feature type="domain" description="DUF6314" evidence="1">
    <location>
        <begin position="68"/>
        <end position="218"/>
    </location>
</feature>